<organism evidence="1 2">
    <name type="scientific">Acinetobacter baumannii (strain SDF)</name>
    <dbReference type="NCBI Taxonomy" id="509170"/>
    <lineage>
        <taxon>Bacteria</taxon>
        <taxon>Pseudomonadati</taxon>
        <taxon>Pseudomonadota</taxon>
        <taxon>Gammaproteobacteria</taxon>
        <taxon>Moraxellales</taxon>
        <taxon>Moraxellaceae</taxon>
        <taxon>Acinetobacter</taxon>
        <taxon>Acinetobacter calcoaceticus/baumannii complex</taxon>
    </lineage>
</organism>
<protein>
    <submittedName>
        <fullName evidence="1">Uncharacterized protein</fullName>
    </submittedName>
</protein>
<dbReference type="BioCyc" id="ABAU509170:GCL9-1862-MONOMER"/>
<dbReference type="Proteomes" id="UP000001741">
    <property type="component" value="Chromosome"/>
</dbReference>
<evidence type="ECO:0000313" key="2">
    <source>
        <dbReference type="Proteomes" id="UP000001741"/>
    </source>
</evidence>
<sequence>MGRCCRSRYCKLYCLGQLRGHFAAFGARELLRTASANPDPDTSALHRWHHIHAIVRADAVPILRVAVFSPKGLHLGTNRYADGTARARCPSA</sequence>
<name>B0VRS8_ACIBS</name>
<reference evidence="1 2" key="1">
    <citation type="journal article" date="2008" name="PLoS ONE">
        <title>Comparative analysis of Acinetobacters: three genomes for three lifestyles.</title>
        <authorList>
            <person name="Vallenet D."/>
            <person name="Nordmann P."/>
            <person name="Barbe V."/>
            <person name="Poirel L."/>
            <person name="Mangenot S."/>
            <person name="Bataille E."/>
            <person name="Dossat C."/>
            <person name="Gas S."/>
            <person name="Kreimeyer A."/>
            <person name="Lenoble P."/>
            <person name="Oztas S."/>
            <person name="Poulain J."/>
            <person name="Segurens B."/>
            <person name="Robert C."/>
            <person name="Abergel C."/>
            <person name="Claverie J.M."/>
            <person name="Raoult D."/>
            <person name="Medigue C."/>
            <person name="Weissenbach J."/>
            <person name="Cruveiller S."/>
        </authorList>
    </citation>
    <scope>NUCLEOTIDE SEQUENCE [LARGE SCALE GENOMIC DNA]</scope>
    <source>
        <strain evidence="1 2">SDF</strain>
    </source>
</reference>
<accession>B0VRS8</accession>
<gene>
    <name evidence="1" type="ordered locus">ABSDF2277</name>
</gene>
<evidence type="ECO:0000313" key="1">
    <source>
        <dbReference type="EMBL" id="CAP01596.1"/>
    </source>
</evidence>
<dbReference type="AlphaFoldDB" id="B0VRS8"/>
<proteinExistence type="predicted"/>
<dbReference type="EMBL" id="CU468230">
    <property type="protein sequence ID" value="CAP01596.1"/>
    <property type="molecule type" value="Genomic_DNA"/>
</dbReference>
<dbReference type="KEGG" id="abm:ABSDF2277"/>
<dbReference type="HOGENOM" id="CLU_2406582_0_0_6"/>